<evidence type="ECO:0000313" key="5">
    <source>
        <dbReference type="EMBL" id="TQL32502.1"/>
    </source>
</evidence>
<name>A0A542X9I5_9MICO</name>
<evidence type="ECO:0000259" key="4">
    <source>
        <dbReference type="PROSITE" id="PS50995"/>
    </source>
</evidence>
<dbReference type="GO" id="GO:0006950">
    <property type="term" value="P:response to stress"/>
    <property type="evidence" value="ECO:0007669"/>
    <property type="project" value="TreeGrafter"/>
</dbReference>
<comment type="caution">
    <text evidence="5">The sequence shown here is derived from an EMBL/GenBank/DDBJ whole genome shotgun (WGS) entry which is preliminary data.</text>
</comment>
<dbReference type="InterPro" id="IPR023187">
    <property type="entry name" value="Tscrpt_reg_MarR-type_CS"/>
</dbReference>
<dbReference type="InterPro" id="IPR000835">
    <property type="entry name" value="HTH_MarR-typ"/>
</dbReference>
<dbReference type="GO" id="GO:0003700">
    <property type="term" value="F:DNA-binding transcription factor activity"/>
    <property type="evidence" value="ECO:0007669"/>
    <property type="project" value="InterPro"/>
</dbReference>
<sequence>MPKPLPFDPIRRAAQLWEERFGEDSPVAAMASATSVMRVQQILVARLDAAVAPFDLTFARYEALVLLSFSRNGELPMSKVGERLMIHPTSVTNIVQRLAAQGYVERVRNPRDGRGMLARLTPQGRTAMERATEALHEIEFGLGALDDDQHRDLFRLLHAVRTEQGDFEEGEA</sequence>
<organism evidence="5 6">
    <name type="scientific">Barrientosiimonas humi</name>
    <dbReference type="NCBI Taxonomy" id="999931"/>
    <lineage>
        <taxon>Bacteria</taxon>
        <taxon>Bacillati</taxon>
        <taxon>Actinomycetota</taxon>
        <taxon>Actinomycetes</taxon>
        <taxon>Micrococcales</taxon>
        <taxon>Dermacoccaceae</taxon>
        <taxon>Barrientosiimonas</taxon>
    </lineage>
</organism>
<dbReference type="Pfam" id="PF12802">
    <property type="entry name" value="MarR_2"/>
    <property type="match status" value="1"/>
</dbReference>
<dbReference type="PROSITE" id="PS50995">
    <property type="entry name" value="HTH_MARR_2"/>
    <property type="match status" value="1"/>
</dbReference>
<keyword evidence="6" id="KW-1185">Reference proteome</keyword>
<dbReference type="PROSITE" id="PS01117">
    <property type="entry name" value="HTH_MARR_1"/>
    <property type="match status" value="1"/>
</dbReference>
<evidence type="ECO:0000256" key="2">
    <source>
        <dbReference type="ARBA" id="ARBA00023125"/>
    </source>
</evidence>
<dbReference type="InterPro" id="IPR036388">
    <property type="entry name" value="WH-like_DNA-bd_sf"/>
</dbReference>
<dbReference type="OrthoDB" id="3296622at2"/>
<dbReference type="AlphaFoldDB" id="A0A542X9I5"/>
<dbReference type="Gene3D" id="1.10.10.10">
    <property type="entry name" value="Winged helix-like DNA-binding domain superfamily/Winged helix DNA-binding domain"/>
    <property type="match status" value="1"/>
</dbReference>
<evidence type="ECO:0000313" key="6">
    <source>
        <dbReference type="Proteomes" id="UP000318336"/>
    </source>
</evidence>
<dbReference type="GO" id="GO:0003677">
    <property type="term" value="F:DNA binding"/>
    <property type="evidence" value="ECO:0007669"/>
    <property type="project" value="UniProtKB-KW"/>
</dbReference>
<dbReference type="SUPFAM" id="SSF46785">
    <property type="entry name" value="Winged helix' DNA-binding domain"/>
    <property type="match status" value="1"/>
</dbReference>
<dbReference type="InterPro" id="IPR039422">
    <property type="entry name" value="MarR/SlyA-like"/>
</dbReference>
<reference evidence="5 6" key="1">
    <citation type="submission" date="2019-06" db="EMBL/GenBank/DDBJ databases">
        <title>Sequencing the genomes of 1000 actinobacteria strains.</title>
        <authorList>
            <person name="Klenk H.-P."/>
        </authorList>
    </citation>
    <scope>NUCLEOTIDE SEQUENCE [LARGE SCALE GENOMIC DNA]</scope>
    <source>
        <strain evidence="5 6">DSM 24617</strain>
    </source>
</reference>
<dbReference type="SMART" id="SM00347">
    <property type="entry name" value="HTH_MARR"/>
    <property type="match status" value="1"/>
</dbReference>
<dbReference type="Proteomes" id="UP000318336">
    <property type="component" value="Unassembled WGS sequence"/>
</dbReference>
<keyword evidence="3" id="KW-0804">Transcription</keyword>
<proteinExistence type="predicted"/>
<dbReference type="EMBL" id="VFOK01000001">
    <property type="protein sequence ID" value="TQL32502.1"/>
    <property type="molecule type" value="Genomic_DNA"/>
</dbReference>
<dbReference type="RefSeq" id="WP_142004588.1">
    <property type="nucleotide sequence ID" value="NZ_CAJTBP010000001.1"/>
</dbReference>
<evidence type="ECO:0000256" key="3">
    <source>
        <dbReference type="ARBA" id="ARBA00023163"/>
    </source>
</evidence>
<dbReference type="PANTHER" id="PTHR33164">
    <property type="entry name" value="TRANSCRIPTIONAL REGULATOR, MARR FAMILY"/>
    <property type="match status" value="1"/>
</dbReference>
<keyword evidence="2 5" id="KW-0238">DNA-binding</keyword>
<protein>
    <submittedName>
        <fullName evidence="5">DNA-binding MarR family transcriptional regulator</fullName>
    </submittedName>
</protein>
<dbReference type="InterPro" id="IPR036390">
    <property type="entry name" value="WH_DNA-bd_sf"/>
</dbReference>
<keyword evidence="1" id="KW-0805">Transcription regulation</keyword>
<dbReference type="PANTHER" id="PTHR33164:SF101">
    <property type="entry name" value="TRANSCRIPTIONAL REPRESSOR MPRA"/>
    <property type="match status" value="1"/>
</dbReference>
<gene>
    <name evidence="5" type="ORF">FB554_0628</name>
</gene>
<accession>A0A542X9I5</accession>
<feature type="domain" description="HTH marR-type" evidence="4">
    <location>
        <begin position="23"/>
        <end position="162"/>
    </location>
</feature>
<evidence type="ECO:0000256" key="1">
    <source>
        <dbReference type="ARBA" id="ARBA00023015"/>
    </source>
</evidence>